<organism evidence="2 3">
    <name type="scientific">Olsenella profusa F0195</name>
    <dbReference type="NCBI Taxonomy" id="1125712"/>
    <lineage>
        <taxon>Bacteria</taxon>
        <taxon>Bacillati</taxon>
        <taxon>Actinomycetota</taxon>
        <taxon>Coriobacteriia</taxon>
        <taxon>Coriobacteriales</taxon>
        <taxon>Atopobiaceae</taxon>
        <taxon>Olsenella</taxon>
    </lineage>
</organism>
<evidence type="ECO:0000256" key="1">
    <source>
        <dbReference type="SAM" id="MobiDB-lite"/>
    </source>
</evidence>
<sequence length="86" mass="9459">MAPHTIEEADLPQLDGAQSGYGKPIESINERGPIFRTSILDGEGIVTARSDGCERIECDTVIICVSQVVPSKAWRASWASAWRMPW</sequence>
<dbReference type="RefSeq" id="WP_021724900.1">
    <property type="nucleotide sequence ID" value="NZ_AWEZ01000004.1"/>
</dbReference>
<feature type="region of interest" description="Disordered" evidence="1">
    <location>
        <begin position="1"/>
        <end position="25"/>
    </location>
</feature>
<evidence type="ECO:0000313" key="2">
    <source>
        <dbReference type="EMBL" id="ERL10813.1"/>
    </source>
</evidence>
<name>U2TXT3_9ACTN</name>
<comment type="caution">
    <text evidence="2">The sequence shown here is derived from an EMBL/GenBank/DDBJ whole genome shotgun (WGS) entry which is preliminary data.</text>
</comment>
<evidence type="ECO:0000313" key="3">
    <source>
        <dbReference type="Proteomes" id="UP000016638"/>
    </source>
</evidence>
<evidence type="ECO:0008006" key="4">
    <source>
        <dbReference type="Google" id="ProtNLM"/>
    </source>
</evidence>
<proteinExistence type="predicted"/>
<protein>
    <recommendedName>
        <fullName evidence="4">Pyridine nucleotide-disulfide oxidoreductase domain protein</fullName>
    </recommendedName>
</protein>
<gene>
    <name evidence="2" type="ORF">HMPREF1316_2222</name>
</gene>
<keyword evidence="3" id="KW-1185">Reference proteome</keyword>
<dbReference type="AlphaFoldDB" id="U2TXT3"/>
<dbReference type="Proteomes" id="UP000016638">
    <property type="component" value="Unassembled WGS sequence"/>
</dbReference>
<reference evidence="2 3" key="1">
    <citation type="submission" date="2013-08" db="EMBL/GenBank/DDBJ databases">
        <authorList>
            <person name="Durkin A.S."/>
            <person name="Haft D.R."/>
            <person name="McCorrison J."/>
            <person name="Torralba M."/>
            <person name="Gillis M."/>
            <person name="Haft D.H."/>
            <person name="Methe B."/>
            <person name="Sutton G."/>
            <person name="Nelson K.E."/>
        </authorList>
    </citation>
    <scope>NUCLEOTIDE SEQUENCE [LARGE SCALE GENOMIC DNA]</scope>
    <source>
        <strain evidence="2 3">F0195</strain>
    </source>
</reference>
<dbReference type="EMBL" id="AWEZ01000004">
    <property type="protein sequence ID" value="ERL10813.1"/>
    <property type="molecule type" value="Genomic_DNA"/>
</dbReference>
<accession>U2TXT3</accession>
<dbReference type="STRING" id="1125712.HMPREF1316_2222"/>
<dbReference type="PATRIC" id="fig|1125712.3.peg.70"/>